<keyword evidence="5 8" id="KW-0653">Protein transport</keyword>
<evidence type="ECO:0000313" key="12">
    <source>
        <dbReference type="Proteomes" id="UP001218364"/>
    </source>
</evidence>
<evidence type="ECO:0000256" key="2">
    <source>
        <dbReference type="ARBA" id="ARBA00022448"/>
    </source>
</evidence>
<evidence type="ECO:0000256" key="6">
    <source>
        <dbReference type="ARBA" id="ARBA00022989"/>
    </source>
</evidence>
<keyword evidence="4 9" id="KW-0812">Transmembrane</keyword>
<evidence type="ECO:0000313" key="11">
    <source>
        <dbReference type="EMBL" id="MDE4167125.1"/>
    </source>
</evidence>
<dbReference type="RefSeq" id="WP_274830733.1">
    <property type="nucleotide sequence ID" value="NZ_JARCIX010000016.1"/>
</dbReference>
<feature type="transmembrane region" description="Helical" evidence="9">
    <location>
        <begin position="157"/>
        <end position="181"/>
    </location>
</feature>
<dbReference type="AlphaFoldDB" id="A0ABD4XCE4"/>
<comment type="caution">
    <text evidence="11">The sequence shown here is derived from an EMBL/GenBank/DDBJ whole genome shotgun (WGS) entry which is preliminary data.</text>
</comment>
<accession>A0ABD4XCE4</accession>
<evidence type="ECO:0000256" key="4">
    <source>
        <dbReference type="ARBA" id="ARBA00022692"/>
    </source>
</evidence>
<dbReference type="EMBL" id="JARCJK010000008">
    <property type="protein sequence ID" value="MDE4167125.1"/>
    <property type="molecule type" value="Genomic_DNA"/>
</dbReference>
<evidence type="ECO:0000256" key="9">
    <source>
        <dbReference type="SAM" id="Phobius"/>
    </source>
</evidence>
<keyword evidence="6 9" id="KW-1133">Transmembrane helix</keyword>
<sequence length="205" mass="21155">MAATWEMLGTGGPVIALLALMSLLSLTVIAVKLIQLWSVCSGEAARAKAIDLWSGGDRKSAKDAITAGRAPADRVMTYAMDALGSGLKGPLLMSELERRGNEEVAGMNSLIRLLELIAMVSPLLGLLGTVLGMIQSFQELELAQGAANASVLAGGIWQALLTTAAGLLVAIPAAIAAGLFASRIERAAQTIESAVGRLMLADASR</sequence>
<feature type="transmembrane region" description="Helical" evidence="9">
    <location>
        <begin position="116"/>
        <end position="137"/>
    </location>
</feature>
<dbReference type="Pfam" id="PF01618">
    <property type="entry name" value="MotA_ExbB"/>
    <property type="match status" value="1"/>
</dbReference>
<gene>
    <name evidence="11" type="ORF">PXK24_15630</name>
</gene>
<dbReference type="PANTHER" id="PTHR30625">
    <property type="entry name" value="PROTEIN TOLQ"/>
    <property type="match status" value="1"/>
</dbReference>
<keyword evidence="3" id="KW-1003">Cell membrane</keyword>
<proteinExistence type="inferred from homology"/>
<dbReference type="Proteomes" id="UP001218364">
    <property type="component" value="Unassembled WGS sequence"/>
</dbReference>
<evidence type="ECO:0000256" key="5">
    <source>
        <dbReference type="ARBA" id="ARBA00022927"/>
    </source>
</evidence>
<evidence type="ECO:0000256" key="3">
    <source>
        <dbReference type="ARBA" id="ARBA00022475"/>
    </source>
</evidence>
<evidence type="ECO:0000256" key="8">
    <source>
        <dbReference type="RuleBase" id="RU004057"/>
    </source>
</evidence>
<feature type="domain" description="MotA/TolQ/ExbB proton channel" evidence="10">
    <location>
        <begin position="70"/>
        <end position="192"/>
    </location>
</feature>
<feature type="transmembrane region" description="Helical" evidence="9">
    <location>
        <begin position="12"/>
        <end position="31"/>
    </location>
</feature>
<dbReference type="PANTHER" id="PTHR30625:SF15">
    <property type="entry name" value="BIOPOLYMER TRANSPORT PROTEIN EXBB"/>
    <property type="match status" value="1"/>
</dbReference>
<organism evidence="11 12">
    <name type="scientific">Phaeobacter gallaeciensis</name>
    <dbReference type="NCBI Taxonomy" id="60890"/>
    <lineage>
        <taxon>Bacteria</taxon>
        <taxon>Pseudomonadati</taxon>
        <taxon>Pseudomonadota</taxon>
        <taxon>Alphaproteobacteria</taxon>
        <taxon>Rhodobacterales</taxon>
        <taxon>Roseobacteraceae</taxon>
        <taxon>Phaeobacter</taxon>
    </lineage>
</organism>
<dbReference type="GO" id="GO:0015031">
    <property type="term" value="P:protein transport"/>
    <property type="evidence" value="ECO:0007669"/>
    <property type="project" value="UniProtKB-KW"/>
</dbReference>
<protein>
    <submittedName>
        <fullName evidence="11">MotA/TolQ/ExbB proton channel family protein</fullName>
    </submittedName>
</protein>
<evidence type="ECO:0000256" key="7">
    <source>
        <dbReference type="ARBA" id="ARBA00023136"/>
    </source>
</evidence>
<reference evidence="11 12" key="1">
    <citation type="submission" date="2023-02" db="EMBL/GenBank/DDBJ databases">
        <title>Population genomics of bacteria associated with diatom.</title>
        <authorList>
            <person name="Xie J."/>
            <person name="Wang H."/>
        </authorList>
    </citation>
    <scope>NUCLEOTIDE SEQUENCE [LARGE SCALE GENOMIC DNA]</scope>
    <source>
        <strain evidence="11 12">PT47_8</strain>
    </source>
</reference>
<comment type="subcellular location">
    <subcellularLocation>
        <location evidence="1">Cell membrane</location>
        <topology evidence="1">Multi-pass membrane protein</topology>
    </subcellularLocation>
    <subcellularLocation>
        <location evidence="8">Membrane</location>
        <topology evidence="8">Multi-pass membrane protein</topology>
    </subcellularLocation>
</comment>
<comment type="similarity">
    <text evidence="8">Belongs to the exbB/tolQ family.</text>
</comment>
<evidence type="ECO:0000256" key="1">
    <source>
        <dbReference type="ARBA" id="ARBA00004651"/>
    </source>
</evidence>
<dbReference type="InterPro" id="IPR002898">
    <property type="entry name" value="MotA_ExbB_proton_chnl"/>
</dbReference>
<keyword evidence="7 9" id="KW-0472">Membrane</keyword>
<dbReference type="InterPro" id="IPR050790">
    <property type="entry name" value="ExbB/TolQ_transport"/>
</dbReference>
<evidence type="ECO:0000259" key="10">
    <source>
        <dbReference type="Pfam" id="PF01618"/>
    </source>
</evidence>
<dbReference type="GO" id="GO:0005886">
    <property type="term" value="C:plasma membrane"/>
    <property type="evidence" value="ECO:0007669"/>
    <property type="project" value="UniProtKB-SubCell"/>
</dbReference>
<name>A0ABD4XCE4_9RHOB</name>
<keyword evidence="2 8" id="KW-0813">Transport</keyword>